<dbReference type="Proteomes" id="UP000015530">
    <property type="component" value="Unassembled WGS sequence"/>
</dbReference>
<accession>T0L7F1</accession>
<dbReference type="EMBL" id="AMYD01002905">
    <property type="protein sequence ID" value="EQB47541.1"/>
    <property type="molecule type" value="Genomic_DNA"/>
</dbReference>
<evidence type="ECO:0000313" key="2">
    <source>
        <dbReference type="Proteomes" id="UP000015530"/>
    </source>
</evidence>
<evidence type="ECO:0000313" key="1">
    <source>
        <dbReference type="EMBL" id="EQB47541.1"/>
    </source>
</evidence>
<comment type="caution">
    <text evidence="1">The sequence shown here is derived from an EMBL/GenBank/DDBJ whole genome shotgun (WGS) entry which is preliminary data.</text>
</comment>
<dbReference type="HOGENOM" id="CLU_3159941_0_0_1"/>
<gene>
    <name evidence="1" type="ORF">CGLO_13296</name>
</gene>
<proteinExistence type="predicted"/>
<name>T0L7F1_COLGC</name>
<organism evidence="1 2">
    <name type="scientific">Colletotrichum gloeosporioides (strain Cg-14)</name>
    <name type="common">Anthracnose fungus</name>
    <name type="synonym">Glomerella cingulata</name>
    <dbReference type="NCBI Taxonomy" id="1237896"/>
    <lineage>
        <taxon>Eukaryota</taxon>
        <taxon>Fungi</taxon>
        <taxon>Dikarya</taxon>
        <taxon>Ascomycota</taxon>
        <taxon>Pezizomycotina</taxon>
        <taxon>Sordariomycetes</taxon>
        <taxon>Hypocreomycetidae</taxon>
        <taxon>Glomerellales</taxon>
        <taxon>Glomerellaceae</taxon>
        <taxon>Colletotrichum</taxon>
        <taxon>Colletotrichum gloeosporioides species complex</taxon>
    </lineage>
</organism>
<protein>
    <submittedName>
        <fullName evidence="1">Uncharacterized protein</fullName>
    </submittedName>
</protein>
<sequence>MVVQRKTLHALSMNWDSDVGVALLPPRDEMIELDIWRWIVQQKGGPEA</sequence>
<reference evidence="2" key="1">
    <citation type="journal article" date="2013" name="Mol. Plant Microbe Interact.">
        <title>Global aspects of pacC regulation of pathogenicity genes in Colletotrichum gloeosporioides as revealed by transcriptome analysis.</title>
        <authorList>
            <person name="Alkan N."/>
            <person name="Meng X."/>
            <person name="Friedlander G."/>
            <person name="Reuveni E."/>
            <person name="Sukno S."/>
            <person name="Sherman A."/>
            <person name="Thon M."/>
            <person name="Fluhr R."/>
            <person name="Prusky D."/>
        </authorList>
    </citation>
    <scope>NUCLEOTIDE SEQUENCE [LARGE SCALE GENOMIC DNA]</scope>
    <source>
        <strain evidence="2">Cg-14</strain>
    </source>
</reference>
<dbReference type="AlphaFoldDB" id="T0L7F1"/>